<protein>
    <submittedName>
        <fullName evidence="1">Uncharacterized protein</fullName>
    </submittedName>
</protein>
<dbReference type="EMBL" id="FPIP01000004">
    <property type="protein sequence ID" value="SFW32811.1"/>
    <property type="molecule type" value="Genomic_DNA"/>
</dbReference>
<organism evidence="1 2">
    <name type="scientific">Ruminococcus flavefaciens</name>
    <dbReference type="NCBI Taxonomy" id="1265"/>
    <lineage>
        <taxon>Bacteria</taxon>
        <taxon>Bacillati</taxon>
        <taxon>Bacillota</taxon>
        <taxon>Clostridia</taxon>
        <taxon>Eubacteriales</taxon>
        <taxon>Oscillospiraceae</taxon>
        <taxon>Ruminococcus</taxon>
    </lineage>
</organism>
<dbReference type="AlphaFoldDB" id="A0A1K1NBU0"/>
<proteinExistence type="predicted"/>
<accession>A0A1K1NBU0</accession>
<sequence length="291" mass="30731">MNKTVTITGMEMKTVVDNNLLVDNAAPTHGGSWSAGNYATNDTTFENSKTQTINTANVVVPMSSVDGKNFFYTLKDNVAGNGDALSDTYTEYTNDTALKTDYASADTGYLDYHFVLKATNTTNAAAKLIMNDLTLTYSGTTDTNKAFRVAVFAEKFETATVDGAKTLPNVNTMTLADIDYKRIFAPTGAANFTSGQAVNATNGTGSVTYASAATDGEVATVAANATEYYEVIVRMWIEGEDQTCKVEMFKGLASGSWALSTGFTLDQTQAGVSSLTMATTPANNGDGNGGN</sequence>
<evidence type="ECO:0000313" key="1">
    <source>
        <dbReference type="EMBL" id="SFW32811.1"/>
    </source>
</evidence>
<dbReference type="Proteomes" id="UP000183461">
    <property type="component" value="Unassembled WGS sequence"/>
</dbReference>
<reference evidence="2" key="1">
    <citation type="submission" date="2016-11" db="EMBL/GenBank/DDBJ databases">
        <authorList>
            <person name="Varghese N."/>
            <person name="Submissions S."/>
        </authorList>
    </citation>
    <scope>NUCLEOTIDE SEQUENCE [LARGE SCALE GENOMIC DNA]</scope>
    <source>
        <strain evidence="2">YL228</strain>
    </source>
</reference>
<dbReference type="RefSeq" id="WP_072300098.1">
    <property type="nucleotide sequence ID" value="NZ_FPIP01000004.1"/>
</dbReference>
<gene>
    <name evidence="1" type="ORF">SAMN02910280_1808</name>
</gene>
<evidence type="ECO:0000313" key="2">
    <source>
        <dbReference type="Proteomes" id="UP000183461"/>
    </source>
</evidence>
<name>A0A1K1NBU0_RUMFL</name>